<sequence length="79" mass="9041">MRPIESMDRLDYIDQISNNLDQAEGILSSLEISLSTIDQCHTKLPFAVSAAMQCIENSRGLFKQFAREEEVEELEEMEC</sequence>
<accession>A0A2J8HSF8</accession>
<dbReference type="EMBL" id="POSK01000023">
    <property type="protein sequence ID" value="PNI01200.1"/>
    <property type="molecule type" value="Genomic_DNA"/>
</dbReference>
<comment type="caution">
    <text evidence="1">The sequence shown here is derived from an EMBL/GenBank/DDBJ whole genome shotgun (WGS) entry which is preliminary data.</text>
</comment>
<evidence type="ECO:0000313" key="2">
    <source>
        <dbReference type="Proteomes" id="UP000236449"/>
    </source>
</evidence>
<gene>
    <name evidence="1" type="ORF">C1N32_20775</name>
</gene>
<dbReference type="Proteomes" id="UP000236449">
    <property type="component" value="Unassembled WGS sequence"/>
</dbReference>
<proteinExistence type="predicted"/>
<evidence type="ECO:0000313" key="1">
    <source>
        <dbReference type="EMBL" id="PNI01200.1"/>
    </source>
</evidence>
<organism evidence="1 2">
    <name type="scientific">Vibrio diazotrophicus</name>
    <dbReference type="NCBI Taxonomy" id="685"/>
    <lineage>
        <taxon>Bacteria</taxon>
        <taxon>Pseudomonadati</taxon>
        <taxon>Pseudomonadota</taxon>
        <taxon>Gammaproteobacteria</taxon>
        <taxon>Vibrionales</taxon>
        <taxon>Vibrionaceae</taxon>
        <taxon>Vibrio</taxon>
    </lineage>
</organism>
<name>A0A2J8HSF8_VIBDI</name>
<protein>
    <submittedName>
        <fullName evidence="1">Uncharacterized protein</fullName>
    </submittedName>
</protein>
<dbReference type="RefSeq" id="WP_102967306.1">
    <property type="nucleotide sequence ID" value="NZ_POSK01000023.1"/>
</dbReference>
<reference evidence="1 2" key="1">
    <citation type="submission" date="2018-01" db="EMBL/GenBank/DDBJ databases">
        <title>Draft genome sequences of six Vibrio diazotrophicus strains isolated from deep-sea sediments of the Baltic Sea.</title>
        <authorList>
            <person name="Castillo D."/>
            <person name="Vandieken V."/>
            <person name="Chiang O."/>
            <person name="Middelboe M."/>
        </authorList>
    </citation>
    <scope>NUCLEOTIDE SEQUENCE [LARGE SCALE GENOMIC DNA]</scope>
    <source>
        <strain evidence="1 2">60.27F</strain>
    </source>
</reference>
<dbReference type="AlphaFoldDB" id="A0A2J8HSF8"/>